<gene>
    <name evidence="5" type="ORF">CFP71_43020</name>
</gene>
<evidence type="ECO:0000256" key="3">
    <source>
        <dbReference type="ARBA" id="ARBA00023163"/>
    </source>
</evidence>
<dbReference type="InterPro" id="IPR016032">
    <property type="entry name" value="Sig_transdc_resp-reg_C-effctor"/>
</dbReference>
<evidence type="ECO:0000256" key="1">
    <source>
        <dbReference type="ARBA" id="ARBA00023015"/>
    </source>
</evidence>
<keyword evidence="1" id="KW-0805">Transcription regulation</keyword>
<dbReference type="InterPro" id="IPR036388">
    <property type="entry name" value="WH-like_DNA-bd_sf"/>
</dbReference>
<dbReference type="CDD" id="cd06170">
    <property type="entry name" value="LuxR_C_like"/>
    <property type="match status" value="1"/>
</dbReference>
<feature type="non-terminal residue" evidence="5">
    <location>
        <position position="1"/>
    </location>
</feature>
<keyword evidence="6" id="KW-1185">Reference proteome</keyword>
<dbReference type="PROSITE" id="PS50043">
    <property type="entry name" value="HTH_LUXR_2"/>
    <property type="match status" value="1"/>
</dbReference>
<dbReference type="SMART" id="SM00421">
    <property type="entry name" value="HTH_LUXR"/>
    <property type="match status" value="1"/>
</dbReference>
<accession>A0A229QYV3</accession>
<evidence type="ECO:0000259" key="4">
    <source>
        <dbReference type="PROSITE" id="PS50043"/>
    </source>
</evidence>
<dbReference type="SUPFAM" id="SSF46894">
    <property type="entry name" value="C-terminal effector domain of the bipartite response regulators"/>
    <property type="match status" value="1"/>
</dbReference>
<evidence type="ECO:0000313" key="6">
    <source>
        <dbReference type="Proteomes" id="UP000215223"/>
    </source>
</evidence>
<sequence>VLDHIADGLTNRQIAEKLFLAEKTVKNYVSSLLHKLGFERRTAAAVYATQRRKPS</sequence>
<reference evidence="5 6" key="1">
    <citation type="submission" date="2017-07" db="EMBL/GenBank/DDBJ databases">
        <title>Amycolatopsis thailandensis Genome sequencing and assembly.</title>
        <authorList>
            <person name="Kaur N."/>
            <person name="Mayilraj S."/>
        </authorList>
    </citation>
    <scope>NUCLEOTIDE SEQUENCE [LARGE SCALE GENOMIC DNA]</scope>
    <source>
        <strain evidence="5 6">JCM 16380</strain>
    </source>
</reference>
<comment type="caution">
    <text evidence="5">The sequence shown here is derived from an EMBL/GenBank/DDBJ whole genome shotgun (WGS) entry which is preliminary data.</text>
</comment>
<keyword evidence="3" id="KW-0804">Transcription</keyword>
<keyword evidence="2 5" id="KW-0238">DNA-binding</keyword>
<name>A0A229QYV3_9PSEU</name>
<dbReference type="PROSITE" id="PS00622">
    <property type="entry name" value="HTH_LUXR_1"/>
    <property type="match status" value="1"/>
</dbReference>
<dbReference type="Pfam" id="PF00196">
    <property type="entry name" value="GerE"/>
    <property type="match status" value="1"/>
</dbReference>
<dbReference type="Proteomes" id="UP000215223">
    <property type="component" value="Unassembled WGS sequence"/>
</dbReference>
<dbReference type="PANTHER" id="PTHR44688">
    <property type="entry name" value="DNA-BINDING TRANSCRIPTIONAL ACTIVATOR DEVR_DOSR"/>
    <property type="match status" value="1"/>
</dbReference>
<proteinExistence type="predicted"/>
<organism evidence="5 6">
    <name type="scientific">Amycolatopsis thailandensis</name>
    <dbReference type="NCBI Taxonomy" id="589330"/>
    <lineage>
        <taxon>Bacteria</taxon>
        <taxon>Bacillati</taxon>
        <taxon>Actinomycetota</taxon>
        <taxon>Actinomycetes</taxon>
        <taxon>Pseudonocardiales</taxon>
        <taxon>Pseudonocardiaceae</taxon>
        <taxon>Amycolatopsis</taxon>
    </lineage>
</organism>
<evidence type="ECO:0000313" key="5">
    <source>
        <dbReference type="EMBL" id="OXM39331.1"/>
    </source>
</evidence>
<dbReference type="PRINTS" id="PR00038">
    <property type="entry name" value="HTHLUXR"/>
</dbReference>
<feature type="domain" description="HTH luxR-type" evidence="4">
    <location>
        <begin position="1"/>
        <end position="52"/>
    </location>
</feature>
<dbReference type="AlphaFoldDB" id="A0A229QYV3"/>
<dbReference type="EMBL" id="NMQT01000382">
    <property type="protein sequence ID" value="OXM39331.1"/>
    <property type="molecule type" value="Genomic_DNA"/>
</dbReference>
<protein>
    <submittedName>
        <fullName evidence="5">DNA-binding response regulator</fullName>
    </submittedName>
</protein>
<dbReference type="RefSeq" id="WP_143267348.1">
    <property type="nucleotide sequence ID" value="NZ_NMQT01000382.1"/>
</dbReference>
<dbReference type="OrthoDB" id="4172435at2"/>
<dbReference type="Gene3D" id="1.10.10.10">
    <property type="entry name" value="Winged helix-like DNA-binding domain superfamily/Winged helix DNA-binding domain"/>
    <property type="match status" value="1"/>
</dbReference>
<dbReference type="GO" id="GO:0003677">
    <property type="term" value="F:DNA binding"/>
    <property type="evidence" value="ECO:0007669"/>
    <property type="project" value="UniProtKB-KW"/>
</dbReference>
<evidence type="ECO:0000256" key="2">
    <source>
        <dbReference type="ARBA" id="ARBA00023125"/>
    </source>
</evidence>
<dbReference type="PANTHER" id="PTHR44688:SF16">
    <property type="entry name" value="DNA-BINDING TRANSCRIPTIONAL ACTIVATOR DEVR_DOSR"/>
    <property type="match status" value="1"/>
</dbReference>
<dbReference type="InterPro" id="IPR000792">
    <property type="entry name" value="Tscrpt_reg_LuxR_C"/>
</dbReference>
<dbReference type="GO" id="GO:0006355">
    <property type="term" value="P:regulation of DNA-templated transcription"/>
    <property type="evidence" value="ECO:0007669"/>
    <property type="project" value="InterPro"/>
</dbReference>